<dbReference type="PRINTS" id="PR00344">
    <property type="entry name" value="BCTRLSENSOR"/>
</dbReference>
<keyword evidence="20" id="KW-1185">Reference proteome</keyword>
<evidence type="ECO:0000256" key="4">
    <source>
        <dbReference type="ARBA" id="ARBA00012438"/>
    </source>
</evidence>
<dbReference type="PROSITE" id="PS50112">
    <property type="entry name" value="PAS"/>
    <property type="match status" value="2"/>
</dbReference>
<sequence length="1198" mass="132883">MPKQTIIYAVFGIYLAALLTIALAVERSPSLRKRVSDSPLVYALSLAVYHTVWSFYGITGQAATSGLAYLTTHIGSTLGICLWPSVLRRIIRIKRRQRITSVADFLSISYGRSQGVAMLVTIIAVIGSLPYVSLQIKGILASLTIMTEAEGTAHALHGPILVTIMILFTILAGVRRIDPTERHQGMVAAVAAESIVKLVAFVTVGIVVTYSLNDGFGDLFRRAAASPWAELTGLSMERESSYASWMTGMILAMNAILFLPRQFHVAVVENSDERHIRHAIWILPLYMLLFSFFAFPLALSGLLAGMPIDQADTFVLSIPHANNMPWLAGLAFFGGFSAGLSMVMITTMTMANMITNHLLLPMVEIIPPLGGLRRRLLQCRWAVVAMFILLGYGFNAMVGESYMLVRMGSISFAAVLQFAPAAIGGLYWSRASRAGALSGLGAGFAVWCHTLLLPAFIRSGWLSASILSEGPFGIALLVPERLLGLTAMDSIAHGVFWSMLVNISCYITVSLASTPVRSDAPDHELFMDDSTARELSLPLTEHLQRNIPLAERAQRIERLFHDYYSPEQAHAHTQTSIRAVIDDERDVITIEELMRIRDHVERTLTGSLGAAMARRALHREPLFDEGEQRQLAQMYANILTELHVPPNELRRRINFHQEREALLTAHADELAQANRQLRAAEEKYRSIFENGVEGMFQSTPDGRFMSANPSMARILGYDTPEDLVASITDIGTQVYASPLDRQDLIAQLTKNGFVAGHEHQIRRKDGSRRWVEIHARLVRDETGAPAHIDGTLKDISKRKQAEAEILRASRYVKSIIDSMPSIMISVDEELRVTHWNLAAESATGLASDSALNRYIGDVYAVFEPQTPALRTALETGTPQRLEKIPRLRDESLRYIEIMIYPMSAEGKKEAVIREDDVTERVRMEEMMIQTEKMMSVGGLAAGMAHEINNPLGGILQATQNIRRRLSTELEANRRVAEEVACPLDHMLEYMRKRKILDMLDGIRESGERAARIVANMLEFSRRSESKKTFHDMGELLDRTLDLAAKDYDLKKSYDFRHVTIVRDYSPDVPAVPCIASELEQVFLNILKNAAQAMTFHGSSGPPTITIRTLLHNGMARVDITDNGPGMDEHTRLQVFKPFFTTKAVGIGTGLGLSVSYFIITTNHGGQFTVESAPGKGATFSIRLPIPQRDDAHLPPEIS</sequence>
<dbReference type="InterPro" id="IPR001734">
    <property type="entry name" value="Na/solute_symporter"/>
</dbReference>
<keyword evidence="14" id="KW-0175">Coiled coil</keyword>
<dbReference type="InterPro" id="IPR000700">
    <property type="entry name" value="PAS-assoc_C"/>
</dbReference>
<keyword evidence="6" id="KW-0808">Transferase</keyword>
<feature type="domain" description="PAS" evidence="17">
    <location>
        <begin position="680"/>
        <end position="721"/>
    </location>
</feature>
<dbReference type="CDD" id="cd00082">
    <property type="entry name" value="HisKA"/>
    <property type="match status" value="1"/>
</dbReference>
<feature type="transmembrane region" description="Helical" evidence="15">
    <location>
        <begin position="116"/>
        <end position="136"/>
    </location>
</feature>
<dbReference type="PROSITE" id="PS50109">
    <property type="entry name" value="HIS_KIN"/>
    <property type="match status" value="1"/>
</dbReference>
<dbReference type="InterPro" id="IPR013767">
    <property type="entry name" value="PAS_fold"/>
</dbReference>
<dbReference type="Pfam" id="PF02518">
    <property type="entry name" value="HATPase_c"/>
    <property type="match status" value="1"/>
</dbReference>
<evidence type="ECO:0000256" key="7">
    <source>
        <dbReference type="ARBA" id="ARBA00022692"/>
    </source>
</evidence>
<keyword evidence="8" id="KW-0547">Nucleotide-binding</keyword>
<dbReference type="InterPro" id="IPR004358">
    <property type="entry name" value="Sig_transdc_His_kin-like_C"/>
</dbReference>
<organism evidence="19 20">
    <name type="scientific">Desulfobaculum xiamenense</name>
    <dbReference type="NCBI Taxonomy" id="995050"/>
    <lineage>
        <taxon>Bacteria</taxon>
        <taxon>Pseudomonadati</taxon>
        <taxon>Thermodesulfobacteriota</taxon>
        <taxon>Desulfovibrionia</taxon>
        <taxon>Desulfovibrionales</taxon>
        <taxon>Desulfovibrionaceae</taxon>
        <taxon>Desulfobaculum</taxon>
    </lineage>
</organism>
<evidence type="ECO:0000256" key="9">
    <source>
        <dbReference type="ARBA" id="ARBA00022777"/>
    </source>
</evidence>
<dbReference type="GO" id="GO:0000155">
    <property type="term" value="F:phosphorelay sensor kinase activity"/>
    <property type="evidence" value="ECO:0007669"/>
    <property type="project" value="InterPro"/>
</dbReference>
<evidence type="ECO:0000256" key="13">
    <source>
        <dbReference type="ARBA" id="ARBA00023136"/>
    </source>
</evidence>
<feature type="transmembrane region" description="Helical" evidence="15">
    <location>
        <begin position="68"/>
        <end position="87"/>
    </location>
</feature>
<dbReference type="SUPFAM" id="SSF47384">
    <property type="entry name" value="Homodimeric domain of signal transducing histidine kinase"/>
    <property type="match status" value="1"/>
</dbReference>
<comment type="catalytic activity">
    <reaction evidence="1">
        <text>ATP + protein L-histidine = ADP + protein N-phospho-L-histidine.</text>
        <dbReference type="EC" id="2.7.13.3"/>
    </reaction>
</comment>
<keyword evidence="5" id="KW-0597">Phosphoprotein</keyword>
<evidence type="ECO:0000256" key="1">
    <source>
        <dbReference type="ARBA" id="ARBA00000085"/>
    </source>
</evidence>
<dbReference type="PANTHER" id="PTHR43065">
    <property type="entry name" value="SENSOR HISTIDINE KINASE"/>
    <property type="match status" value="1"/>
</dbReference>
<feature type="transmembrane region" description="Helical" evidence="15">
    <location>
        <begin position="6"/>
        <end position="25"/>
    </location>
</feature>
<feature type="transmembrane region" description="Helical" evidence="15">
    <location>
        <begin position="242"/>
        <end position="259"/>
    </location>
</feature>
<feature type="transmembrane region" description="Helical" evidence="15">
    <location>
        <begin position="410"/>
        <end position="428"/>
    </location>
</feature>
<dbReference type="Gene3D" id="1.20.1730.10">
    <property type="entry name" value="Sodium/glucose cotransporter"/>
    <property type="match status" value="1"/>
</dbReference>
<feature type="transmembrane region" description="Helical" evidence="15">
    <location>
        <begin position="381"/>
        <end position="398"/>
    </location>
</feature>
<dbReference type="InterPro" id="IPR000014">
    <property type="entry name" value="PAS"/>
</dbReference>
<dbReference type="SMART" id="SM00388">
    <property type="entry name" value="HisKA"/>
    <property type="match status" value="1"/>
</dbReference>
<dbReference type="InterPro" id="IPR003661">
    <property type="entry name" value="HisK_dim/P_dom"/>
</dbReference>
<accession>A0A846QP28</accession>
<keyword evidence="10" id="KW-0067">ATP-binding</keyword>
<dbReference type="EC" id="2.7.13.3" evidence="4"/>
<evidence type="ECO:0000256" key="12">
    <source>
        <dbReference type="ARBA" id="ARBA00023012"/>
    </source>
</evidence>
<dbReference type="Proteomes" id="UP000580856">
    <property type="component" value="Unassembled WGS sequence"/>
</dbReference>
<dbReference type="InterPro" id="IPR035965">
    <property type="entry name" value="PAS-like_dom_sf"/>
</dbReference>
<dbReference type="InterPro" id="IPR036890">
    <property type="entry name" value="HATPase_C_sf"/>
</dbReference>
<dbReference type="SMART" id="SM00387">
    <property type="entry name" value="HATPase_c"/>
    <property type="match status" value="1"/>
</dbReference>
<dbReference type="Pfam" id="PF00989">
    <property type="entry name" value="PAS"/>
    <property type="match status" value="1"/>
</dbReference>
<keyword evidence="13 15" id="KW-0472">Membrane</keyword>
<evidence type="ECO:0000256" key="14">
    <source>
        <dbReference type="SAM" id="Coils"/>
    </source>
</evidence>
<evidence type="ECO:0000313" key="20">
    <source>
        <dbReference type="Proteomes" id="UP000580856"/>
    </source>
</evidence>
<evidence type="ECO:0000256" key="2">
    <source>
        <dbReference type="ARBA" id="ARBA00004141"/>
    </source>
</evidence>
<gene>
    <name evidence="19" type="ORF">GGQ74_000805</name>
</gene>
<keyword evidence="9" id="KW-0418">Kinase</keyword>
<evidence type="ECO:0000256" key="8">
    <source>
        <dbReference type="ARBA" id="ARBA00022741"/>
    </source>
</evidence>
<dbReference type="InterPro" id="IPR005467">
    <property type="entry name" value="His_kinase_dom"/>
</dbReference>
<dbReference type="InterPro" id="IPR001610">
    <property type="entry name" value="PAC"/>
</dbReference>
<evidence type="ECO:0000259" key="17">
    <source>
        <dbReference type="PROSITE" id="PS50112"/>
    </source>
</evidence>
<evidence type="ECO:0000256" key="3">
    <source>
        <dbReference type="ARBA" id="ARBA00006434"/>
    </source>
</evidence>
<evidence type="ECO:0000256" key="15">
    <source>
        <dbReference type="SAM" id="Phobius"/>
    </source>
</evidence>
<keyword evidence="11 15" id="KW-1133">Transmembrane helix</keyword>
<dbReference type="GO" id="GO:0005524">
    <property type="term" value="F:ATP binding"/>
    <property type="evidence" value="ECO:0007669"/>
    <property type="project" value="UniProtKB-KW"/>
</dbReference>
<dbReference type="InterPro" id="IPR038377">
    <property type="entry name" value="Na/Glc_symporter_sf"/>
</dbReference>
<feature type="domain" description="PAS" evidence="17">
    <location>
        <begin position="808"/>
        <end position="865"/>
    </location>
</feature>
<protein>
    <recommendedName>
        <fullName evidence="4">histidine kinase</fullName>
        <ecNumber evidence="4">2.7.13.3</ecNumber>
    </recommendedName>
</protein>
<name>A0A846QP28_9BACT</name>
<comment type="caution">
    <text evidence="19">The sequence shown here is derived from an EMBL/GenBank/DDBJ whole genome shotgun (WGS) entry which is preliminary data.</text>
</comment>
<feature type="transmembrane region" description="Helical" evidence="15">
    <location>
        <begin position="37"/>
        <end position="56"/>
    </location>
</feature>
<proteinExistence type="inferred from homology"/>
<dbReference type="EMBL" id="JAATJA010000001">
    <property type="protein sequence ID" value="NJB67165.1"/>
    <property type="molecule type" value="Genomic_DNA"/>
</dbReference>
<dbReference type="GO" id="GO:0016020">
    <property type="term" value="C:membrane"/>
    <property type="evidence" value="ECO:0007669"/>
    <property type="project" value="UniProtKB-SubCell"/>
</dbReference>
<dbReference type="SMART" id="SM00091">
    <property type="entry name" value="PAS"/>
    <property type="match status" value="2"/>
</dbReference>
<feature type="coiled-coil region" evidence="14">
    <location>
        <begin position="663"/>
        <end position="690"/>
    </location>
</feature>
<feature type="transmembrane region" description="Helical" evidence="15">
    <location>
        <begin position="435"/>
        <end position="455"/>
    </location>
</feature>
<dbReference type="SUPFAM" id="SSF55874">
    <property type="entry name" value="ATPase domain of HSP90 chaperone/DNA topoisomerase II/histidine kinase"/>
    <property type="match status" value="1"/>
</dbReference>
<feature type="transmembrane region" description="Helical" evidence="15">
    <location>
        <begin position="156"/>
        <end position="174"/>
    </location>
</feature>
<dbReference type="GO" id="GO:0022857">
    <property type="term" value="F:transmembrane transporter activity"/>
    <property type="evidence" value="ECO:0007669"/>
    <property type="project" value="InterPro"/>
</dbReference>
<feature type="domain" description="Histidine kinase" evidence="16">
    <location>
        <begin position="942"/>
        <end position="1187"/>
    </location>
</feature>
<evidence type="ECO:0000256" key="11">
    <source>
        <dbReference type="ARBA" id="ARBA00022989"/>
    </source>
</evidence>
<dbReference type="Gene3D" id="3.30.565.10">
    <property type="entry name" value="Histidine kinase-like ATPase, C-terminal domain"/>
    <property type="match status" value="1"/>
</dbReference>
<feature type="transmembrane region" description="Helical" evidence="15">
    <location>
        <begin position="186"/>
        <end position="212"/>
    </location>
</feature>
<feature type="domain" description="PAC" evidence="18">
    <location>
        <begin position="755"/>
        <end position="807"/>
    </location>
</feature>
<dbReference type="NCBIfam" id="TIGR00229">
    <property type="entry name" value="sensory_box"/>
    <property type="match status" value="2"/>
</dbReference>
<evidence type="ECO:0000259" key="18">
    <source>
        <dbReference type="PROSITE" id="PS50113"/>
    </source>
</evidence>
<reference evidence="19 20" key="1">
    <citation type="submission" date="2020-03" db="EMBL/GenBank/DDBJ databases">
        <title>Genomic Encyclopedia of Type Strains, Phase IV (KMG-IV): sequencing the most valuable type-strain genomes for metagenomic binning, comparative biology and taxonomic classification.</title>
        <authorList>
            <person name="Goeker M."/>
        </authorList>
    </citation>
    <scope>NUCLEOTIDE SEQUENCE [LARGE SCALE GENOMIC DNA]</scope>
    <source>
        <strain evidence="19 20">DSM 24233</strain>
    </source>
</reference>
<dbReference type="RefSeq" id="WP_167940245.1">
    <property type="nucleotide sequence ID" value="NZ_JAATJA010000001.1"/>
</dbReference>
<dbReference type="Gene3D" id="3.30.450.20">
    <property type="entry name" value="PAS domain"/>
    <property type="match status" value="2"/>
</dbReference>
<dbReference type="Pfam" id="PF00512">
    <property type="entry name" value="HisKA"/>
    <property type="match status" value="1"/>
</dbReference>
<keyword evidence="12" id="KW-0902">Two-component regulatory system</keyword>
<feature type="transmembrane region" description="Helical" evidence="15">
    <location>
        <begin position="280"/>
        <end position="304"/>
    </location>
</feature>
<dbReference type="CDD" id="cd10322">
    <property type="entry name" value="SLC5sbd"/>
    <property type="match status" value="1"/>
</dbReference>
<evidence type="ECO:0000256" key="6">
    <source>
        <dbReference type="ARBA" id="ARBA00022679"/>
    </source>
</evidence>
<dbReference type="InterPro" id="IPR036097">
    <property type="entry name" value="HisK_dim/P_sf"/>
</dbReference>
<dbReference type="InterPro" id="IPR003594">
    <property type="entry name" value="HATPase_dom"/>
</dbReference>
<dbReference type="Pfam" id="PF13426">
    <property type="entry name" value="PAS_9"/>
    <property type="match status" value="1"/>
</dbReference>
<feature type="transmembrane region" description="Helical" evidence="15">
    <location>
        <begin position="324"/>
        <end position="345"/>
    </location>
</feature>
<dbReference type="PROSITE" id="PS50113">
    <property type="entry name" value="PAC"/>
    <property type="match status" value="1"/>
</dbReference>
<evidence type="ECO:0000313" key="19">
    <source>
        <dbReference type="EMBL" id="NJB67165.1"/>
    </source>
</evidence>
<dbReference type="PROSITE" id="PS50283">
    <property type="entry name" value="NA_SOLUT_SYMP_3"/>
    <property type="match status" value="1"/>
</dbReference>
<dbReference type="CDD" id="cd00130">
    <property type="entry name" value="PAS"/>
    <property type="match status" value="2"/>
</dbReference>
<comment type="subcellular location">
    <subcellularLocation>
        <location evidence="2">Membrane</location>
        <topology evidence="2">Multi-pass membrane protein</topology>
    </subcellularLocation>
</comment>
<keyword evidence="7 15" id="KW-0812">Transmembrane</keyword>
<dbReference type="AlphaFoldDB" id="A0A846QP28"/>
<evidence type="ECO:0000256" key="10">
    <source>
        <dbReference type="ARBA" id="ARBA00022840"/>
    </source>
</evidence>
<dbReference type="SUPFAM" id="SSF55785">
    <property type="entry name" value="PYP-like sensor domain (PAS domain)"/>
    <property type="match status" value="2"/>
</dbReference>
<comment type="similarity">
    <text evidence="3">Belongs to the sodium:solute symporter (SSF) (TC 2.A.21) family.</text>
</comment>
<dbReference type="PANTHER" id="PTHR43065:SF42">
    <property type="entry name" value="TWO-COMPONENT SENSOR PPRA"/>
    <property type="match status" value="1"/>
</dbReference>
<evidence type="ECO:0000256" key="5">
    <source>
        <dbReference type="ARBA" id="ARBA00022553"/>
    </source>
</evidence>
<dbReference type="GO" id="GO:0006355">
    <property type="term" value="P:regulation of DNA-templated transcription"/>
    <property type="evidence" value="ECO:0007669"/>
    <property type="project" value="InterPro"/>
</dbReference>
<dbReference type="Gene3D" id="1.10.287.130">
    <property type="match status" value="1"/>
</dbReference>
<evidence type="ECO:0000259" key="16">
    <source>
        <dbReference type="PROSITE" id="PS50109"/>
    </source>
</evidence>
<dbReference type="SMART" id="SM00086">
    <property type="entry name" value="PAC"/>
    <property type="match status" value="2"/>
</dbReference>